<keyword evidence="2 4" id="KW-0238">DNA-binding</keyword>
<dbReference type="Pfam" id="PF00440">
    <property type="entry name" value="TetR_N"/>
    <property type="match status" value="1"/>
</dbReference>
<dbReference type="SUPFAM" id="SSF48498">
    <property type="entry name" value="Tetracyclin repressor-like, C-terminal domain"/>
    <property type="match status" value="1"/>
</dbReference>
<name>A0A3N1NI26_9GAMM</name>
<organism evidence="6 7">
    <name type="scientific">Marinimicrobium koreense</name>
    <dbReference type="NCBI Taxonomy" id="306545"/>
    <lineage>
        <taxon>Bacteria</taxon>
        <taxon>Pseudomonadati</taxon>
        <taxon>Pseudomonadota</taxon>
        <taxon>Gammaproteobacteria</taxon>
        <taxon>Cellvibrionales</taxon>
        <taxon>Cellvibrionaceae</taxon>
        <taxon>Marinimicrobium</taxon>
    </lineage>
</organism>
<evidence type="ECO:0000256" key="1">
    <source>
        <dbReference type="ARBA" id="ARBA00023015"/>
    </source>
</evidence>
<dbReference type="Gene3D" id="1.10.357.10">
    <property type="entry name" value="Tetracycline Repressor, domain 2"/>
    <property type="match status" value="1"/>
</dbReference>
<dbReference type="InterPro" id="IPR001647">
    <property type="entry name" value="HTH_TetR"/>
</dbReference>
<dbReference type="GO" id="GO:0000976">
    <property type="term" value="F:transcription cis-regulatory region binding"/>
    <property type="evidence" value="ECO:0007669"/>
    <property type="project" value="TreeGrafter"/>
</dbReference>
<feature type="DNA-binding region" description="H-T-H motif" evidence="4">
    <location>
        <begin position="38"/>
        <end position="57"/>
    </location>
</feature>
<evidence type="ECO:0000313" key="7">
    <source>
        <dbReference type="Proteomes" id="UP000273643"/>
    </source>
</evidence>
<evidence type="ECO:0000313" key="6">
    <source>
        <dbReference type="EMBL" id="ROQ18342.1"/>
    </source>
</evidence>
<dbReference type="InterPro" id="IPR036271">
    <property type="entry name" value="Tet_transcr_reg_TetR-rel_C_sf"/>
</dbReference>
<dbReference type="Proteomes" id="UP000273643">
    <property type="component" value="Unassembled WGS sequence"/>
</dbReference>
<dbReference type="OrthoDB" id="9798857at2"/>
<accession>A0A3N1NI26</accession>
<dbReference type="InterPro" id="IPR050109">
    <property type="entry name" value="HTH-type_TetR-like_transc_reg"/>
</dbReference>
<reference evidence="6 7" key="1">
    <citation type="submission" date="2018-11" db="EMBL/GenBank/DDBJ databases">
        <title>Genomic Encyclopedia of Type Strains, Phase IV (KMG-IV): sequencing the most valuable type-strain genomes for metagenomic binning, comparative biology and taxonomic classification.</title>
        <authorList>
            <person name="Goeker M."/>
        </authorList>
    </citation>
    <scope>NUCLEOTIDE SEQUENCE [LARGE SCALE GENOMIC DNA]</scope>
    <source>
        <strain evidence="6 7">DSM 16974</strain>
    </source>
</reference>
<protein>
    <submittedName>
        <fullName evidence="6">TetR family transcriptional regulator</fullName>
    </submittedName>
</protein>
<evidence type="ECO:0000256" key="3">
    <source>
        <dbReference type="ARBA" id="ARBA00023163"/>
    </source>
</evidence>
<dbReference type="PRINTS" id="PR00455">
    <property type="entry name" value="HTHTETR"/>
</dbReference>
<sequence>MTEPEKPKRVHKSAEQRREEILTVATRIFAERGYQVADMQAVADAAGVGKGTVYRYFPTKEALFTEALRFNLETLKASIEHAREQPEDPLEQLREGMRAYLLYFEKNPELIELFIQERAEFRTECQNSLYFSYMLAGREDWVAMFERIAERHPVRDIDAQEWMEVCGDMMHGAVVLSHTPLPRRPLSERFDRIFDIYLHGILKH</sequence>
<dbReference type="AlphaFoldDB" id="A0A3N1NI26"/>
<keyword evidence="7" id="KW-1185">Reference proteome</keyword>
<evidence type="ECO:0000256" key="2">
    <source>
        <dbReference type="ARBA" id="ARBA00023125"/>
    </source>
</evidence>
<dbReference type="RefSeq" id="WP_123638984.1">
    <property type="nucleotide sequence ID" value="NZ_RJUK01000002.1"/>
</dbReference>
<keyword evidence="3" id="KW-0804">Transcription</keyword>
<dbReference type="InterPro" id="IPR009057">
    <property type="entry name" value="Homeodomain-like_sf"/>
</dbReference>
<evidence type="ECO:0000256" key="4">
    <source>
        <dbReference type="PROSITE-ProRule" id="PRU00335"/>
    </source>
</evidence>
<dbReference type="FunFam" id="1.10.10.60:FF:000141">
    <property type="entry name" value="TetR family transcriptional regulator"/>
    <property type="match status" value="1"/>
</dbReference>
<dbReference type="EMBL" id="RJUK01000002">
    <property type="protein sequence ID" value="ROQ18342.1"/>
    <property type="molecule type" value="Genomic_DNA"/>
</dbReference>
<gene>
    <name evidence="6" type="ORF">EDC38_2565</name>
</gene>
<dbReference type="PROSITE" id="PS50977">
    <property type="entry name" value="HTH_TETR_2"/>
    <property type="match status" value="1"/>
</dbReference>
<comment type="caution">
    <text evidence="6">The sequence shown here is derived from an EMBL/GenBank/DDBJ whole genome shotgun (WGS) entry which is preliminary data.</text>
</comment>
<proteinExistence type="predicted"/>
<evidence type="ECO:0000259" key="5">
    <source>
        <dbReference type="PROSITE" id="PS50977"/>
    </source>
</evidence>
<dbReference type="Gene3D" id="1.10.10.60">
    <property type="entry name" value="Homeodomain-like"/>
    <property type="match status" value="1"/>
</dbReference>
<dbReference type="PANTHER" id="PTHR30055">
    <property type="entry name" value="HTH-TYPE TRANSCRIPTIONAL REGULATOR RUTR"/>
    <property type="match status" value="1"/>
</dbReference>
<feature type="domain" description="HTH tetR-type" evidence="5">
    <location>
        <begin position="15"/>
        <end position="75"/>
    </location>
</feature>
<keyword evidence="1" id="KW-0805">Transcription regulation</keyword>
<dbReference type="SUPFAM" id="SSF46689">
    <property type="entry name" value="Homeodomain-like"/>
    <property type="match status" value="1"/>
</dbReference>
<dbReference type="GO" id="GO:0003700">
    <property type="term" value="F:DNA-binding transcription factor activity"/>
    <property type="evidence" value="ECO:0007669"/>
    <property type="project" value="TreeGrafter"/>
</dbReference>
<dbReference type="PANTHER" id="PTHR30055:SF226">
    <property type="entry name" value="HTH-TYPE TRANSCRIPTIONAL REGULATOR PKSA"/>
    <property type="match status" value="1"/>
</dbReference>